<evidence type="ECO:0000313" key="4">
    <source>
        <dbReference type="Proteomes" id="UP000008044"/>
    </source>
</evidence>
<reference evidence="2 4" key="1">
    <citation type="journal article" date="2012" name="J. Bacteriol.">
        <title>Genome sequence of Pectobacterium sp. strain SCC3193.</title>
        <authorList>
            <person name="Koskinen J.P."/>
            <person name="Laine P."/>
            <person name="Niemi O."/>
            <person name="Nykyri J."/>
            <person name="Harjunpaa H."/>
            <person name="Auvinen P."/>
            <person name="Paulin L."/>
            <person name="Pirhonen M."/>
            <person name="Palva T."/>
            <person name="Holm L."/>
        </authorList>
    </citation>
    <scope>NUCLEOTIDE SEQUENCE [LARGE SCALE GENOMIC DNA]</scope>
    <source>
        <strain evidence="2 4">SCC3193</strain>
    </source>
</reference>
<proteinExistence type="predicted"/>
<dbReference type="RefSeq" id="WP_014701858.1">
    <property type="nucleotide sequence ID" value="NC_017845.1"/>
</dbReference>
<dbReference type="Proteomes" id="UP000008044">
    <property type="component" value="Chromosome"/>
</dbReference>
<dbReference type="KEGG" id="pec:W5S_4432"/>
<reference evidence="5" key="3">
    <citation type="submission" date="2023-07" db="EMBL/GenBank/DDBJ databases">
        <title>Identification of Pectobacterium versatile causing blackleg of potato from New York State with a whole genome sequencing approach.</title>
        <authorList>
            <person name="Ma X."/>
            <person name="Swingle B."/>
        </authorList>
    </citation>
    <scope>NUCLEOTIDE SEQUENCE [LARGE SCALE GENOMIC DNA]</scope>
    <source>
        <strain evidence="5">NY1588A</strain>
    </source>
</reference>
<reference evidence="2" key="2">
    <citation type="submission" date="2012-03" db="EMBL/GenBank/DDBJ databases">
        <authorList>
            <person name="Koskinen P."/>
            <person name="Laine P."/>
            <person name="Niemi O."/>
            <person name="Nykyri J."/>
            <person name="Harjunpaa H."/>
            <person name="Auvinen P."/>
            <person name="Paulin L."/>
            <person name="Pirhonen M."/>
            <person name="Palva T."/>
            <person name="Holm L."/>
        </authorList>
    </citation>
    <scope>NUCLEOTIDE SEQUENCE</scope>
    <source>
        <strain evidence="2">SCC3193</strain>
    </source>
</reference>
<feature type="domain" description="DUF4123" evidence="1">
    <location>
        <begin position="18"/>
        <end position="143"/>
    </location>
</feature>
<dbReference type="eggNOG" id="ENOG502Z9DI">
    <property type="taxonomic scope" value="Bacteria"/>
</dbReference>
<accession>A0A0H3I933</accession>
<evidence type="ECO:0000313" key="2">
    <source>
        <dbReference type="EMBL" id="AFI92478.1"/>
    </source>
</evidence>
<dbReference type="InterPro" id="IPR025391">
    <property type="entry name" value="DUF4123"/>
</dbReference>
<organism evidence="2 4">
    <name type="scientific">Pectobacterium parmentieri</name>
    <dbReference type="NCBI Taxonomy" id="1905730"/>
    <lineage>
        <taxon>Bacteria</taxon>
        <taxon>Pseudomonadati</taxon>
        <taxon>Pseudomonadota</taxon>
        <taxon>Gammaproteobacteria</taxon>
        <taxon>Enterobacterales</taxon>
        <taxon>Pectobacteriaceae</taxon>
        <taxon>Pectobacterium</taxon>
    </lineage>
</organism>
<dbReference type="STRING" id="1905730.W5S_4432"/>
<sequence>MMTNGYTLFEISQLDAPLYAIISPLSYPKLPEYWQAFQPAAADIWQQLHFGKDAENWQMWAPIVVKVEEGKPGETLLHWLTDTQPEQHGSVILMHGELTLQQMTDFWQQRIFCLWPDGTKALFRSYAPDILSTWWPTLDPAAQTNFLGPLNNLYLPIVHNEHGEYQLFAQQGIKNKEKVEINKEYQIQLTNYQYNLLANDNRLHRLANALFLFVSAQCIFPLDIERVKTRFISGIALAAKYYPKASEAECEAWSAHRWVLGSEFYLHPIFIHLTERYSIADSIRIFKSEPDRIESVQLNYHRPGWMRGELPDITEVTL</sequence>
<evidence type="ECO:0000313" key="3">
    <source>
        <dbReference type="EMBL" id="MBI0557290.1"/>
    </source>
</evidence>
<evidence type="ECO:0000259" key="1">
    <source>
        <dbReference type="Pfam" id="PF13503"/>
    </source>
</evidence>
<gene>
    <name evidence="2" type="ordered locus">W5S_4432</name>
    <name evidence="3" type="ORF">F6Q06_22815</name>
</gene>
<reference evidence="3" key="4">
    <citation type="submission" date="2024-05" db="EMBL/GenBank/DDBJ databases">
        <title>Identification of Pectobacterium versatile causing blackleg of potato from New York State with a whole genome sequencing approach.</title>
        <authorList>
            <person name="Ma X."/>
            <person name="Swingle B."/>
        </authorList>
    </citation>
    <scope>NUCLEOTIDE SEQUENCE</scope>
    <source>
        <strain evidence="3">NY1588A</strain>
    </source>
</reference>
<dbReference type="Proteomes" id="UP001194579">
    <property type="component" value="Unassembled WGS sequence"/>
</dbReference>
<dbReference type="Pfam" id="PF13503">
    <property type="entry name" value="DUF4123"/>
    <property type="match status" value="1"/>
</dbReference>
<evidence type="ECO:0000313" key="5">
    <source>
        <dbReference type="Proteomes" id="UP001194579"/>
    </source>
</evidence>
<dbReference type="EMBL" id="WABS01000077">
    <property type="protein sequence ID" value="MBI0557290.1"/>
    <property type="molecule type" value="Genomic_DNA"/>
</dbReference>
<dbReference type="AlphaFoldDB" id="A0A0H3I933"/>
<keyword evidence="5" id="KW-1185">Reference proteome</keyword>
<name>A0A0H3I933_PECPM</name>
<protein>
    <submittedName>
        <fullName evidence="3">DUF4123 domain-containing protein</fullName>
    </submittedName>
</protein>
<dbReference type="HOGENOM" id="CLU_873913_0_0_6"/>
<dbReference type="EMBL" id="CP003415">
    <property type="protein sequence ID" value="AFI92478.1"/>
    <property type="molecule type" value="Genomic_DNA"/>
</dbReference>
<dbReference type="PATRIC" id="fig|1166016.3.peg.4508"/>